<dbReference type="PANTHER" id="PTHR47130">
    <property type="entry name" value="SI:DKEY-19B23.11-RELATED"/>
    <property type="match status" value="1"/>
</dbReference>
<evidence type="ECO:0000313" key="1">
    <source>
        <dbReference type="EMBL" id="CDQ97594.1"/>
    </source>
</evidence>
<organism evidence="1 2">
    <name type="scientific">Oncorhynchus mykiss</name>
    <name type="common">Rainbow trout</name>
    <name type="synonym">Salmo gairdneri</name>
    <dbReference type="NCBI Taxonomy" id="8022"/>
    <lineage>
        <taxon>Eukaryota</taxon>
        <taxon>Metazoa</taxon>
        <taxon>Chordata</taxon>
        <taxon>Craniata</taxon>
        <taxon>Vertebrata</taxon>
        <taxon>Euteleostomi</taxon>
        <taxon>Actinopterygii</taxon>
        <taxon>Neopterygii</taxon>
        <taxon>Teleostei</taxon>
        <taxon>Protacanthopterygii</taxon>
        <taxon>Salmoniformes</taxon>
        <taxon>Salmonidae</taxon>
        <taxon>Salmoninae</taxon>
        <taxon>Oncorhynchus</taxon>
    </lineage>
</organism>
<dbReference type="Proteomes" id="UP000193380">
    <property type="component" value="Unassembled WGS sequence"/>
</dbReference>
<protein>
    <recommendedName>
        <fullName evidence="3">ZP domain-containing protein</fullName>
    </recommendedName>
</protein>
<name>A0A060Z796_ONCMY</name>
<dbReference type="EMBL" id="FR931921">
    <property type="protein sequence ID" value="CDQ97594.1"/>
    <property type="molecule type" value="Genomic_DNA"/>
</dbReference>
<dbReference type="STRING" id="8022.A0A060Z796"/>
<reference evidence="1" key="2">
    <citation type="submission" date="2014-03" db="EMBL/GenBank/DDBJ databases">
        <authorList>
            <person name="Genoscope - CEA"/>
        </authorList>
    </citation>
    <scope>NUCLEOTIDE SEQUENCE</scope>
</reference>
<dbReference type="PANTHER" id="PTHR47130:SF6">
    <property type="entry name" value="EGG ENVELOPE GLYCOPROTEIN-LIKE PRECURSOR"/>
    <property type="match status" value="1"/>
</dbReference>
<proteinExistence type="predicted"/>
<reference evidence="1" key="1">
    <citation type="journal article" date="2014" name="Nat. Commun.">
        <title>The rainbow trout genome provides novel insights into evolution after whole-genome duplication in vertebrates.</title>
        <authorList>
            <person name="Berthelot C."/>
            <person name="Brunet F."/>
            <person name="Chalopin D."/>
            <person name="Juanchich A."/>
            <person name="Bernard M."/>
            <person name="Noel B."/>
            <person name="Bento P."/>
            <person name="Da Silva C."/>
            <person name="Labadie K."/>
            <person name="Alberti A."/>
            <person name="Aury J.M."/>
            <person name="Louis A."/>
            <person name="Dehais P."/>
            <person name="Bardou P."/>
            <person name="Montfort J."/>
            <person name="Klopp C."/>
            <person name="Cabau C."/>
            <person name="Gaspin C."/>
            <person name="Thorgaard G.H."/>
            <person name="Boussaha M."/>
            <person name="Quillet E."/>
            <person name="Guyomard R."/>
            <person name="Galiana D."/>
            <person name="Bobe J."/>
            <person name="Volff J.N."/>
            <person name="Genet C."/>
            <person name="Wincker P."/>
            <person name="Jaillon O."/>
            <person name="Roest Crollius H."/>
            <person name="Guiguen Y."/>
        </authorList>
    </citation>
    <scope>NUCLEOTIDE SEQUENCE [LARGE SCALE GENOMIC DNA]</scope>
</reference>
<accession>A0A060Z796</accession>
<dbReference type="AlphaFoldDB" id="A0A060Z796"/>
<sequence length="170" mass="19038">MLATFIDLCYCFSYRVGLLLSVWPSVRCSDLPRGAIETACRDRYMLVTTQLQFAGNKPRFEAVDADGVHPITKQYGSECGYMFSVLPLPGHAVLRASYFSCHTDNQDDEVFTFSFNLITTDASGVETTYSVNATCFLPLPWSPREVSCEENYMEVLMHGSRLYPGLVEVG</sequence>
<feature type="non-terminal residue" evidence="1">
    <location>
        <position position="170"/>
    </location>
</feature>
<dbReference type="PaxDb" id="8022-A0A060Z796"/>
<evidence type="ECO:0008006" key="3">
    <source>
        <dbReference type="Google" id="ProtNLM"/>
    </source>
</evidence>
<evidence type="ECO:0000313" key="2">
    <source>
        <dbReference type="Proteomes" id="UP000193380"/>
    </source>
</evidence>
<gene>
    <name evidence="1" type="ORF">GSONMT00005033001</name>
</gene>